<reference evidence="2" key="1">
    <citation type="submission" date="2021-07" db="EMBL/GenBank/DDBJ databases">
        <authorList>
            <person name="Catto M.A."/>
            <person name="Jacobson A."/>
            <person name="Kennedy G."/>
            <person name="Labadie P."/>
            <person name="Hunt B.G."/>
            <person name="Srinivasan R."/>
        </authorList>
    </citation>
    <scope>NUCLEOTIDE SEQUENCE</scope>
    <source>
        <strain evidence="2">PL_HMW_Pooled</strain>
        <tissue evidence="2">Head</tissue>
    </source>
</reference>
<reference evidence="2" key="2">
    <citation type="journal article" date="2023" name="BMC Genomics">
        <title>Pest status, molecular evolution, and epigenetic factors derived from the genome assembly of Frankliniella fusca, a thysanopteran phytovirus vector.</title>
        <authorList>
            <person name="Catto M.A."/>
            <person name="Labadie P.E."/>
            <person name="Jacobson A.L."/>
            <person name="Kennedy G.G."/>
            <person name="Srinivasan R."/>
            <person name="Hunt B.G."/>
        </authorList>
    </citation>
    <scope>NUCLEOTIDE SEQUENCE</scope>
    <source>
        <strain evidence="2">PL_HMW_Pooled</strain>
    </source>
</reference>
<keyword evidence="3" id="KW-1185">Reference proteome</keyword>
<gene>
    <name evidence="2" type="ORF">KUF71_008398</name>
</gene>
<evidence type="ECO:0000313" key="2">
    <source>
        <dbReference type="EMBL" id="KAK3919249.1"/>
    </source>
</evidence>
<protein>
    <submittedName>
        <fullName evidence="2">NXPE family member 2</fullName>
    </submittedName>
</protein>
<name>A0AAE1LHU4_9NEOP</name>
<proteinExistence type="predicted"/>
<comment type="caution">
    <text evidence="2">The sequence shown here is derived from an EMBL/GenBank/DDBJ whole genome shotgun (WGS) entry which is preliminary data.</text>
</comment>
<evidence type="ECO:0000313" key="3">
    <source>
        <dbReference type="Proteomes" id="UP001219518"/>
    </source>
</evidence>
<accession>A0AAE1LHU4</accession>
<evidence type="ECO:0000256" key="1">
    <source>
        <dbReference type="SAM" id="MobiDB-lite"/>
    </source>
</evidence>
<dbReference type="AlphaFoldDB" id="A0AAE1LHU4"/>
<feature type="region of interest" description="Disordered" evidence="1">
    <location>
        <begin position="24"/>
        <end position="43"/>
    </location>
</feature>
<sequence>MLPNCGVERPFEVVEREEFRVARAQPRRTHDSRHSGVEPGRLITPRRNCLAPDTVDVLLFLFNYLKKRKQYASGTVADNG</sequence>
<dbReference type="EMBL" id="JAHWGI010000973">
    <property type="protein sequence ID" value="KAK3919249.1"/>
    <property type="molecule type" value="Genomic_DNA"/>
</dbReference>
<organism evidence="2 3">
    <name type="scientific">Frankliniella fusca</name>
    <dbReference type="NCBI Taxonomy" id="407009"/>
    <lineage>
        <taxon>Eukaryota</taxon>
        <taxon>Metazoa</taxon>
        <taxon>Ecdysozoa</taxon>
        <taxon>Arthropoda</taxon>
        <taxon>Hexapoda</taxon>
        <taxon>Insecta</taxon>
        <taxon>Pterygota</taxon>
        <taxon>Neoptera</taxon>
        <taxon>Paraneoptera</taxon>
        <taxon>Thysanoptera</taxon>
        <taxon>Terebrantia</taxon>
        <taxon>Thripoidea</taxon>
        <taxon>Thripidae</taxon>
        <taxon>Frankliniella</taxon>
    </lineage>
</organism>
<dbReference type="Proteomes" id="UP001219518">
    <property type="component" value="Unassembled WGS sequence"/>
</dbReference>